<dbReference type="Proteomes" id="UP001153331">
    <property type="component" value="Unassembled WGS sequence"/>
</dbReference>
<comment type="caution">
    <text evidence="1">The sequence shown here is derived from an EMBL/GenBank/DDBJ whole genome shotgun (WGS) entry which is preliminary data.</text>
</comment>
<gene>
    <name evidence="1" type="ORF">OPT61_g5669</name>
</gene>
<proteinExistence type="predicted"/>
<name>A0ACC2I9F4_9PLEO</name>
<evidence type="ECO:0000313" key="2">
    <source>
        <dbReference type="Proteomes" id="UP001153331"/>
    </source>
</evidence>
<evidence type="ECO:0000313" key="1">
    <source>
        <dbReference type="EMBL" id="KAJ8111821.1"/>
    </source>
</evidence>
<reference evidence="1" key="1">
    <citation type="submission" date="2022-11" db="EMBL/GenBank/DDBJ databases">
        <title>Genome Sequence of Boeremia exigua.</title>
        <authorList>
            <person name="Buettner E."/>
        </authorList>
    </citation>
    <scope>NUCLEOTIDE SEQUENCE</scope>
    <source>
        <strain evidence="1">CU02</strain>
    </source>
</reference>
<protein>
    <submittedName>
        <fullName evidence="1">Uncharacterized protein</fullName>
    </submittedName>
</protein>
<organism evidence="1 2">
    <name type="scientific">Boeremia exigua</name>
    <dbReference type="NCBI Taxonomy" id="749465"/>
    <lineage>
        <taxon>Eukaryota</taxon>
        <taxon>Fungi</taxon>
        <taxon>Dikarya</taxon>
        <taxon>Ascomycota</taxon>
        <taxon>Pezizomycotina</taxon>
        <taxon>Dothideomycetes</taxon>
        <taxon>Pleosporomycetidae</taxon>
        <taxon>Pleosporales</taxon>
        <taxon>Pleosporineae</taxon>
        <taxon>Didymellaceae</taxon>
        <taxon>Boeremia</taxon>
    </lineage>
</organism>
<dbReference type="EMBL" id="JAPHNI010000372">
    <property type="protein sequence ID" value="KAJ8111821.1"/>
    <property type="molecule type" value="Genomic_DNA"/>
</dbReference>
<keyword evidence="2" id="KW-1185">Reference proteome</keyword>
<accession>A0ACC2I9F4</accession>
<sequence length="440" mass="49930">MTDSDEDRVTELLTLKAIYGDSLMLSNDYDGYINIPIALQKPVQLLCHSLGDQEINVAHLPPVRICFRLSDGYPGEVAPAIELKASWLPEKLAHKLGEDITLVWEEYGHTQVMYAYISQLEEAAELAFGVEALEVNVNALNCLVEHDRKTRRLSFEQGTYECGVCLGPKKGSLCHQMEECRHVLCVECLQGYDNNAILTGNINSVKCPAFECGGTRTLRARLVTPRELLQVPVERPAVQRYVDLKRKKKLESDKTTVWCPRQWCQGAAIGNKYPRSKVPLEEMGIVFEEESSPAYDNEQSAEGNDYDEVAKEDELLSSRLQICEDCSYAFCRLCSHTWHGDFFDCRARTAKTSERTIAEIEEEASLDFIRQHTSRCPKCEVPVQKSEACNHMTCVQCRTHFCYLCSAFLSPIHPYPHFNRPGSFCHQRLWEGQGGEDVER</sequence>